<proteinExistence type="predicted"/>
<evidence type="ECO:0000313" key="2">
    <source>
        <dbReference type="Proteomes" id="UP000534294"/>
    </source>
</evidence>
<keyword evidence="2" id="KW-1185">Reference proteome</keyword>
<dbReference type="EMBL" id="JACHIF010000012">
    <property type="protein sequence ID" value="MBB5040291.1"/>
    <property type="molecule type" value="Genomic_DNA"/>
</dbReference>
<accession>A0A7W7YQ35</accession>
<organism evidence="1 2">
    <name type="scientific">Prosthecobacter dejongeii</name>
    <dbReference type="NCBI Taxonomy" id="48465"/>
    <lineage>
        <taxon>Bacteria</taxon>
        <taxon>Pseudomonadati</taxon>
        <taxon>Verrucomicrobiota</taxon>
        <taxon>Verrucomicrobiia</taxon>
        <taxon>Verrucomicrobiales</taxon>
        <taxon>Verrucomicrobiaceae</taxon>
        <taxon>Prosthecobacter</taxon>
    </lineage>
</organism>
<dbReference type="Proteomes" id="UP000534294">
    <property type="component" value="Unassembled WGS sequence"/>
</dbReference>
<name>A0A7W7YQ35_9BACT</name>
<protein>
    <submittedName>
        <fullName evidence="1">Type II secretory pathway pseudopilin PulG</fullName>
    </submittedName>
</protein>
<reference evidence="1 2" key="1">
    <citation type="submission" date="2020-08" db="EMBL/GenBank/DDBJ databases">
        <title>Genomic Encyclopedia of Type Strains, Phase IV (KMG-IV): sequencing the most valuable type-strain genomes for metagenomic binning, comparative biology and taxonomic classification.</title>
        <authorList>
            <person name="Goeker M."/>
        </authorList>
    </citation>
    <scope>NUCLEOTIDE SEQUENCE [LARGE SCALE GENOMIC DNA]</scope>
    <source>
        <strain evidence="1 2">DSM 12251</strain>
    </source>
</reference>
<dbReference type="RefSeq" id="WP_184212832.1">
    <property type="nucleotide sequence ID" value="NZ_JACHIF010000012.1"/>
</dbReference>
<comment type="caution">
    <text evidence="1">The sequence shown here is derived from an EMBL/GenBank/DDBJ whole genome shotgun (WGS) entry which is preliminary data.</text>
</comment>
<dbReference type="AlphaFoldDB" id="A0A7W7YQ35"/>
<sequence>MSTRSRRRSGKSPRWLLVLVALAIAGIVLVLLMPMLVMNWVRGYLQEEAFRGRMEQLFGTQMRGEVKLAPLRWTGDEVTSTEAGVTTANGWQAQLDGLHLTLDWNAFRQGKWRTVGAGVDSLKLERLAAPVIASPQAERAVAGEDWTASSSIPAWLRRYLPDETEMDGLQVSRFSLLHPGPWNLRDMHVRVGTWRQGETSFQATVEGGLVETPILLPAQLVPVKLNLTRASVRISREDVHLKEATLKWLDAGEVTARGHLRPQAGTWEATAHLKGIPLQECLTEDWKIRLSGNVEGELNALGSTVLTPTVKGRLNLREGVLTALPILDQLAAYTGVERFKRLVLDEARAEVTSTDSRKTFEKILLKSNGLLHLEGQLVVQGEQIEGNFLLGVTPETLKWIPGAQQHVFTAANPSGPAGMLWTPLRITGTLQAPREDLTARLAAGAGKAVLDVPGQVVNQGSELLLTPVLGKEAGALPNEVLRGATDATGKAVETGVKLLEGIGGGLLGK</sequence>
<evidence type="ECO:0000313" key="1">
    <source>
        <dbReference type="EMBL" id="MBB5040291.1"/>
    </source>
</evidence>
<gene>
    <name evidence="1" type="ORF">HNQ64_004572</name>
</gene>